<feature type="domain" description="Restriction of telomere capping protein 4 C-terminal" evidence="2">
    <location>
        <begin position="172"/>
        <end position="262"/>
    </location>
</feature>
<protein>
    <recommendedName>
        <fullName evidence="2">Restriction of telomere capping protein 4 C-terminal domain-containing protein</fullName>
    </recommendedName>
</protein>
<evidence type="ECO:0000256" key="1">
    <source>
        <dbReference type="SAM" id="MobiDB-lite"/>
    </source>
</evidence>
<name>A0AAN6G7K0_9BASI</name>
<comment type="caution">
    <text evidence="3">The sequence shown here is derived from an EMBL/GenBank/DDBJ whole genome shotgun (WGS) entry which is preliminary data.</text>
</comment>
<sequence length="371" mass="41838">MSLPPKHRMAFGQWPLANDQSNHTWLKFPDKGASPLESKLLPRGGTAFQDGYQICDTTGQLLKGKALRDAVLKPAHTDSEGVQLYRFIKAEDAQQQKLQIVCAICPTPTSFKNIQHFKKHFARHPTTIEQSSTSSNMAPTYALHNYFKSNLVGKLRQMIQTPANLPRFNERAEAKEGQFEMWQEHTHAGYLGPIGEDRIQDWILIAMHRDISRALIHPLTKGEFVRYILMPIVATGLIEKHSNLETWAQAAAMWSRSRAFGRKHNDDGSADDGDAEADDEESEDGDGEYQAINAEAQAEVVDSDFSAQDDHEDDGDDEDDSDFEPSSGEDEDFTEPELEDLELHDSDELSYAVRKAETLLSLSLRKCWRAY</sequence>
<feature type="region of interest" description="Disordered" evidence="1">
    <location>
        <begin position="261"/>
        <end position="287"/>
    </location>
</feature>
<dbReference type="EMBL" id="JAPDMQ010000421">
    <property type="protein sequence ID" value="KAK0525002.1"/>
    <property type="molecule type" value="Genomic_DNA"/>
</dbReference>
<feature type="compositionally biased region" description="Acidic residues" evidence="1">
    <location>
        <begin position="268"/>
        <end position="287"/>
    </location>
</feature>
<gene>
    <name evidence="3" type="ORF">OC842_005651</name>
</gene>
<keyword evidence="4" id="KW-1185">Reference proteome</keyword>
<reference evidence="3" key="1">
    <citation type="journal article" date="2023" name="PhytoFront">
        <title>Draft Genome Resources of Seven Strains of Tilletia horrida, Causal Agent of Kernel Smut of Rice.</title>
        <authorList>
            <person name="Khanal S."/>
            <person name="Antony Babu S."/>
            <person name="Zhou X.G."/>
        </authorList>
    </citation>
    <scope>NUCLEOTIDE SEQUENCE</scope>
    <source>
        <strain evidence="3">TX3</strain>
    </source>
</reference>
<organism evidence="3 4">
    <name type="scientific">Tilletia horrida</name>
    <dbReference type="NCBI Taxonomy" id="155126"/>
    <lineage>
        <taxon>Eukaryota</taxon>
        <taxon>Fungi</taxon>
        <taxon>Dikarya</taxon>
        <taxon>Basidiomycota</taxon>
        <taxon>Ustilaginomycotina</taxon>
        <taxon>Exobasidiomycetes</taxon>
        <taxon>Tilletiales</taxon>
        <taxon>Tilletiaceae</taxon>
        <taxon>Tilletia</taxon>
    </lineage>
</organism>
<dbReference type="Pfam" id="PF14474">
    <property type="entry name" value="RTC4"/>
    <property type="match status" value="1"/>
</dbReference>
<evidence type="ECO:0000313" key="4">
    <source>
        <dbReference type="Proteomes" id="UP001176521"/>
    </source>
</evidence>
<feature type="compositionally biased region" description="Acidic residues" evidence="1">
    <location>
        <begin position="310"/>
        <end position="340"/>
    </location>
</feature>
<accession>A0AAN6G7K0</accession>
<evidence type="ECO:0000259" key="2">
    <source>
        <dbReference type="Pfam" id="PF14474"/>
    </source>
</evidence>
<dbReference type="AlphaFoldDB" id="A0AAN6G7K0"/>
<evidence type="ECO:0000313" key="3">
    <source>
        <dbReference type="EMBL" id="KAK0525002.1"/>
    </source>
</evidence>
<feature type="region of interest" description="Disordered" evidence="1">
    <location>
        <begin position="299"/>
        <end position="345"/>
    </location>
</feature>
<proteinExistence type="predicted"/>
<dbReference type="InterPro" id="IPR028094">
    <property type="entry name" value="RTC4_C"/>
</dbReference>
<dbReference type="Proteomes" id="UP001176521">
    <property type="component" value="Unassembled WGS sequence"/>
</dbReference>